<name>A0ACC0VXV7_9STRA</name>
<reference evidence="1 2" key="1">
    <citation type="journal article" date="2022" name="bioRxiv">
        <title>The genome of the oomycete Peronosclerospora sorghi, a cosmopolitan pathogen of maize and sorghum, is inflated with dispersed pseudogenes.</title>
        <authorList>
            <person name="Fletcher K."/>
            <person name="Martin F."/>
            <person name="Isakeit T."/>
            <person name="Cavanaugh K."/>
            <person name="Magill C."/>
            <person name="Michelmore R."/>
        </authorList>
    </citation>
    <scope>NUCLEOTIDE SEQUENCE [LARGE SCALE GENOMIC DNA]</scope>
    <source>
        <strain evidence="1">P6</strain>
    </source>
</reference>
<dbReference type="EMBL" id="CM047585">
    <property type="protein sequence ID" value="KAI9910931.1"/>
    <property type="molecule type" value="Genomic_DNA"/>
</dbReference>
<evidence type="ECO:0000313" key="2">
    <source>
        <dbReference type="Proteomes" id="UP001163321"/>
    </source>
</evidence>
<evidence type="ECO:0000313" key="1">
    <source>
        <dbReference type="EMBL" id="KAI9910931.1"/>
    </source>
</evidence>
<protein>
    <submittedName>
        <fullName evidence="1">Uncharacterized protein</fullName>
    </submittedName>
</protein>
<comment type="caution">
    <text evidence="1">The sequence shown here is derived from an EMBL/GenBank/DDBJ whole genome shotgun (WGS) entry which is preliminary data.</text>
</comment>
<proteinExistence type="predicted"/>
<organism evidence="1 2">
    <name type="scientific">Peronosclerospora sorghi</name>
    <dbReference type="NCBI Taxonomy" id="230839"/>
    <lineage>
        <taxon>Eukaryota</taxon>
        <taxon>Sar</taxon>
        <taxon>Stramenopiles</taxon>
        <taxon>Oomycota</taxon>
        <taxon>Peronosporomycetes</taxon>
        <taxon>Peronosporales</taxon>
        <taxon>Peronosporaceae</taxon>
        <taxon>Peronosclerospora</taxon>
    </lineage>
</organism>
<keyword evidence="2" id="KW-1185">Reference proteome</keyword>
<dbReference type="Proteomes" id="UP001163321">
    <property type="component" value="Chromosome 6"/>
</dbReference>
<accession>A0ACC0VXV7</accession>
<gene>
    <name evidence="1" type="ORF">PsorP6_011107</name>
</gene>
<sequence length="473" mass="53124">MVYCTLAPTLLVAANFARTALSTVNISRLARLRTLSGQMVFKDTHIVVPEHMTLSHEKQDELTDTADRIVAETLRAYEQFVDNNRDMDRRMWKLVKSREKVHVYRTRRSGSKRLNKVEKELERPVFLSDNKMEQQQRDANMAGRPYRYTPDSEEEDEQGDDLDVLQSGTTTNSSSSGQGSYSIFPEESVLEKVKPSHIPLIVATGDIDGSIEDVAFGALAHTDEAWYERNSYVKNDNFDGRKILASFQLPTLDDPFRYVGVKWATRYIAAFSSRRDLLFVESSGIALDSDDERVYYSLAHSIEVDECPPFPSHLNIVRMNLSICFIMRQISSRTIEVYARGYTDMGGNLPATIGLNVFAQGIADVVGIVESSYLRKLCWMLVHRDASASTTAPSACCGVCGKKNKTFSTLMQTRSTCAICRDPICQKCSIQKTLLLDAHAGVERDLTFCISCVLNAQKLSAWDVAAAQRTLRK</sequence>